<sequence>MQQLPSPGVAVFRLGGREHRLAARQEAGTDALFFLFTDETNRDETYGAGRELEAEAPVGDKVVRDFNRADSPTCAISAYSLYLLPPRQNRLPL</sequence>
<organism evidence="1 2">
    <name type="scientific">Myxococcus xanthus</name>
    <dbReference type="NCBI Taxonomy" id="34"/>
    <lineage>
        <taxon>Bacteria</taxon>
        <taxon>Pseudomonadati</taxon>
        <taxon>Myxococcota</taxon>
        <taxon>Myxococcia</taxon>
        <taxon>Myxococcales</taxon>
        <taxon>Cystobacterineae</taxon>
        <taxon>Myxococcaceae</taxon>
        <taxon>Myxococcus</taxon>
    </lineage>
</organism>
<proteinExistence type="predicted"/>
<dbReference type="EMBL" id="CP017174">
    <property type="protein sequence ID" value="QDE70215.1"/>
    <property type="molecule type" value="Genomic_DNA"/>
</dbReference>
<dbReference type="PANTHER" id="PTHR41913">
    <property type="entry name" value="DUF1684 DOMAIN-CONTAINING PROTEIN"/>
    <property type="match status" value="1"/>
</dbReference>
<name>A0AAE6G3V4_MYXXA</name>
<protein>
    <submittedName>
        <fullName evidence="1">Uncharacterized protein</fullName>
    </submittedName>
</protein>
<gene>
    <name evidence="1" type="ORF">BHS09_26390</name>
</gene>
<accession>A0AAE6G3V4</accession>
<reference evidence="1 2" key="1">
    <citation type="journal article" date="2019" name="Science">
        <title>Social genes are selection hotspots in kin groups of a soil microbe.</title>
        <authorList>
            <person name="Wielgoss S."/>
            <person name="Wolfensberger R."/>
            <person name="Sun L."/>
            <person name="Fiegna F."/>
            <person name="Velicer G.J."/>
        </authorList>
    </citation>
    <scope>NUCLEOTIDE SEQUENCE [LARGE SCALE GENOMIC DNA]</scope>
    <source>
        <strain evidence="1 2">MC3.5.9c15</strain>
    </source>
</reference>
<dbReference type="RefSeq" id="WP_140794370.1">
    <property type="nucleotide sequence ID" value="NZ_CP017169.1"/>
</dbReference>
<dbReference type="Pfam" id="PF07920">
    <property type="entry name" value="DUF1684"/>
    <property type="match status" value="1"/>
</dbReference>
<evidence type="ECO:0000313" key="2">
    <source>
        <dbReference type="Proteomes" id="UP000320179"/>
    </source>
</evidence>
<dbReference type="InterPro" id="IPR012467">
    <property type="entry name" value="DUF1684"/>
</dbReference>
<evidence type="ECO:0000313" key="1">
    <source>
        <dbReference type="EMBL" id="QDE70215.1"/>
    </source>
</evidence>
<dbReference type="Proteomes" id="UP000320179">
    <property type="component" value="Chromosome"/>
</dbReference>
<dbReference type="AlphaFoldDB" id="A0AAE6G3V4"/>
<dbReference type="PANTHER" id="PTHR41913:SF1">
    <property type="entry name" value="DUF1684 DOMAIN-CONTAINING PROTEIN"/>
    <property type="match status" value="1"/>
</dbReference>